<dbReference type="InterPro" id="IPR003675">
    <property type="entry name" value="Rce1/LyrA-like_dom"/>
</dbReference>
<dbReference type="InParanoid" id="F1ZC48"/>
<protein>
    <submittedName>
        <fullName evidence="3">Protease, CAAX amino terminal family</fullName>
    </submittedName>
</protein>
<sequence length="260" mass="27638">MGIPDLHIPDLYTIAVASAAIAMLVRHVAAGTRHVVVLRRNPEPEFRAAWFAARLRKQALTFFVTPILALTLTGTWGQAFHPAMASAMLTPTITALTGLTRADLADFLNIPLLIQLGVMIVVIELIPLLLRSRRVIGLGNFAALRPRTPRELPPALVLAIGAGVGEELMFRGFLPAVLLTLGLPPQAAFLIPLAGFAAGHVYQGPVGVLATGFAGAMLTSIYLLSGNLFVAMACHATIDIVGLVLRPAVGMILARILRAR</sequence>
<dbReference type="RefSeq" id="WP_008070820.1">
    <property type="nucleotide sequence ID" value="NZ_AQWK01000018.1"/>
</dbReference>
<feature type="domain" description="CAAX prenyl protease 2/Lysostaphin resistance protein A-like" evidence="2">
    <location>
        <begin position="152"/>
        <end position="240"/>
    </location>
</feature>
<comment type="caution">
    <text evidence="3">The sequence shown here is derived from an EMBL/GenBank/DDBJ whole genome shotgun (WGS) entry which is preliminary data.</text>
</comment>
<feature type="transmembrane region" description="Helical" evidence="1">
    <location>
        <begin position="206"/>
        <end position="224"/>
    </location>
</feature>
<evidence type="ECO:0000313" key="4">
    <source>
        <dbReference type="Proteomes" id="UP000004728"/>
    </source>
</evidence>
<keyword evidence="4" id="KW-1185">Reference proteome</keyword>
<keyword evidence="3" id="KW-0645">Protease</keyword>
<evidence type="ECO:0000313" key="3">
    <source>
        <dbReference type="EMBL" id="EGD57815.1"/>
    </source>
</evidence>
<gene>
    <name evidence="3" type="ORF">Y88_3141</name>
</gene>
<dbReference type="GO" id="GO:0080120">
    <property type="term" value="P:CAAX-box protein maturation"/>
    <property type="evidence" value="ECO:0007669"/>
    <property type="project" value="UniProtKB-ARBA"/>
</dbReference>
<feature type="transmembrane region" description="Helical" evidence="1">
    <location>
        <begin position="59"/>
        <end position="79"/>
    </location>
</feature>
<organism evidence="3 4">
    <name type="scientific">Novosphingobium nitrogenifigens DSM 19370</name>
    <dbReference type="NCBI Taxonomy" id="983920"/>
    <lineage>
        <taxon>Bacteria</taxon>
        <taxon>Pseudomonadati</taxon>
        <taxon>Pseudomonadota</taxon>
        <taxon>Alphaproteobacteria</taxon>
        <taxon>Sphingomonadales</taxon>
        <taxon>Sphingomonadaceae</taxon>
        <taxon>Novosphingobium</taxon>
    </lineage>
</organism>
<name>F1ZC48_9SPHN</name>
<dbReference type="AlphaFoldDB" id="F1ZC48"/>
<proteinExistence type="predicted"/>
<evidence type="ECO:0000259" key="2">
    <source>
        <dbReference type="Pfam" id="PF02517"/>
    </source>
</evidence>
<dbReference type="EMBL" id="AEWJ01000053">
    <property type="protein sequence ID" value="EGD57815.1"/>
    <property type="molecule type" value="Genomic_DNA"/>
</dbReference>
<feature type="transmembrane region" description="Helical" evidence="1">
    <location>
        <begin position="110"/>
        <end position="130"/>
    </location>
</feature>
<dbReference type="GO" id="GO:0006508">
    <property type="term" value="P:proteolysis"/>
    <property type="evidence" value="ECO:0007669"/>
    <property type="project" value="UniProtKB-KW"/>
</dbReference>
<accession>F1ZC48</accession>
<dbReference type="OrthoDB" id="7632478at2"/>
<dbReference type="eggNOG" id="COG1266">
    <property type="taxonomic scope" value="Bacteria"/>
</dbReference>
<dbReference type="STRING" id="983920.Y88_3141"/>
<dbReference type="Proteomes" id="UP000004728">
    <property type="component" value="Unassembled WGS sequence"/>
</dbReference>
<dbReference type="Pfam" id="PF02517">
    <property type="entry name" value="Rce1-like"/>
    <property type="match status" value="1"/>
</dbReference>
<dbReference type="HOGENOM" id="CLU_071277_0_0_5"/>
<keyword evidence="1" id="KW-0812">Transmembrane</keyword>
<keyword evidence="1" id="KW-1133">Transmembrane helix</keyword>
<dbReference type="GO" id="GO:0004175">
    <property type="term" value="F:endopeptidase activity"/>
    <property type="evidence" value="ECO:0007669"/>
    <property type="project" value="UniProtKB-ARBA"/>
</dbReference>
<feature type="transmembrane region" description="Helical" evidence="1">
    <location>
        <begin position="176"/>
        <end position="199"/>
    </location>
</feature>
<keyword evidence="3" id="KW-0378">Hydrolase</keyword>
<reference evidence="3 4" key="1">
    <citation type="journal article" date="2012" name="J. Bacteriol.">
        <title>Draft Genome Sequence of Novosphingobium nitrogenifigens Y88T.</title>
        <authorList>
            <person name="Strabala T.J."/>
            <person name="Macdonald L."/>
            <person name="Liu V."/>
            <person name="Smit A.M."/>
        </authorList>
    </citation>
    <scope>NUCLEOTIDE SEQUENCE [LARGE SCALE GENOMIC DNA]</scope>
    <source>
        <strain evidence="3 4">DSM 19370</strain>
    </source>
</reference>
<feature type="transmembrane region" description="Helical" evidence="1">
    <location>
        <begin position="12"/>
        <end position="38"/>
    </location>
</feature>
<evidence type="ECO:0000256" key="1">
    <source>
        <dbReference type="SAM" id="Phobius"/>
    </source>
</evidence>
<keyword evidence="1" id="KW-0472">Membrane</keyword>